<proteinExistence type="predicted"/>
<sequence>MIYEGVLTKMKTELSDTVQYYLLFEQDFLNLNQVLNKKLSINFLRYKCLNCGLEKKVFANGVCYNCFTVLPEMGDWVMRPELSKAHLGQEDRDLDYEQKAQLQPHIVYLANSSNVKVGVTRKSQIPTRWIDQGAHEAIEIVEVPNRYLAGIAEVALKDHVSDKTNWRRMLTNDLKDLDLSQIREDLKQYLPEEVKDYYLANSKELEIKFPVVNYPAKCKSLNLQKTPFYEGVLKGIKGQYLIFEDGVVFNVRKHEGYEVSLNVM</sequence>
<protein>
    <submittedName>
        <fullName evidence="1">DUF2797 domain-containing protein</fullName>
    </submittedName>
</protein>
<accession>A0ABW3IG28</accession>
<reference evidence="2" key="1">
    <citation type="journal article" date="2019" name="Int. J. Syst. Evol. Microbiol.">
        <title>The Global Catalogue of Microorganisms (GCM) 10K type strain sequencing project: providing services to taxonomists for standard genome sequencing and annotation.</title>
        <authorList>
            <consortium name="The Broad Institute Genomics Platform"/>
            <consortium name="The Broad Institute Genome Sequencing Center for Infectious Disease"/>
            <person name="Wu L."/>
            <person name="Ma J."/>
        </authorList>
    </citation>
    <scope>NUCLEOTIDE SEQUENCE [LARGE SCALE GENOMIC DNA]</scope>
    <source>
        <strain evidence="2">CCUG 60898</strain>
    </source>
</reference>
<comment type="caution">
    <text evidence="1">The sequence shown here is derived from an EMBL/GenBank/DDBJ whole genome shotgun (WGS) entry which is preliminary data.</text>
</comment>
<evidence type="ECO:0000313" key="2">
    <source>
        <dbReference type="Proteomes" id="UP001597100"/>
    </source>
</evidence>
<dbReference type="Proteomes" id="UP001597100">
    <property type="component" value="Unassembled WGS sequence"/>
</dbReference>
<dbReference type="InterPro" id="IPR021246">
    <property type="entry name" value="DUF2797"/>
</dbReference>
<dbReference type="RefSeq" id="WP_380738022.1">
    <property type="nucleotide sequence ID" value="NZ_JBHTJP010000032.1"/>
</dbReference>
<organism evidence="1 2">
    <name type="scientific">Salinimicrobium gaetbulicola</name>
    <dbReference type="NCBI Taxonomy" id="999702"/>
    <lineage>
        <taxon>Bacteria</taxon>
        <taxon>Pseudomonadati</taxon>
        <taxon>Bacteroidota</taxon>
        <taxon>Flavobacteriia</taxon>
        <taxon>Flavobacteriales</taxon>
        <taxon>Flavobacteriaceae</taxon>
        <taxon>Salinimicrobium</taxon>
    </lineage>
</organism>
<evidence type="ECO:0000313" key="1">
    <source>
        <dbReference type="EMBL" id="MFD0976577.1"/>
    </source>
</evidence>
<gene>
    <name evidence="1" type="ORF">ACFQ1G_07235</name>
</gene>
<name>A0ABW3IG28_9FLAO</name>
<dbReference type="EMBL" id="JBHTJP010000032">
    <property type="protein sequence ID" value="MFD0976577.1"/>
    <property type="molecule type" value="Genomic_DNA"/>
</dbReference>
<keyword evidence="2" id="KW-1185">Reference proteome</keyword>
<dbReference type="Pfam" id="PF10977">
    <property type="entry name" value="DUF2797"/>
    <property type="match status" value="1"/>
</dbReference>